<proteinExistence type="predicted"/>
<evidence type="ECO:0000313" key="2">
    <source>
        <dbReference type="Proteomes" id="UP000095192"/>
    </source>
</evidence>
<dbReference type="VEuPathDB" id="ToxoDB:cyc_03154"/>
<accession>A0A1D3DAH7</accession>
<comment type="caution">
    <text evidence="1">The sequence shown here is derived from an EMBL/GenBank/DDBJ whole genome shotgun (WGS) entry which is preliminary data.</text>
</comment>
<protein>
    <submittedName>
        <fullName evidence="1">Uncharacterized protein</fullName>
    </submittedName>
</protein>
<dbReference type="EMBL" id="JROU02000076">
    <property type="protein sequence ID" value="OEH80443.1"/>
    <property type="molecule type" value="Genomic_DNA"/>
</dbReference>
<evidence type="ECO:0000313" key="1">
    <source>
        <dbReference type="EMBL" id="OEH80443.1"/>
    </source>
</evidence>
<dbReference type="AlphaFoldDB" id="A0A1D3DAH7"/>
<name>A0A1D3DAH7_9EIME</name>
<keyword evidence="2" id="KW-1185">Reference proteome</keyword>
<dbReference type="InParanoid" id="A0A1D3DAH7"/>
<sequence>MNLRPLQSTRISIRDGDPQGPTSPVFLEVVDGGLVGREASVAAAAAQCGDSVHIRARSTFLEGPSHPVLLGLQDPALGIPSKKAPEEASNSPLLLTHIEKNAFWLYGQRCGRLDCVFLRRSAPRFSYCAICTSAYACCFPPYDGAFYPAFPYTVPPWYRYACCKYTPF</sequence>
<organism evidence="1 2">
    <name type="scientific">Cyclospora cayetanensis</name>
    <dbReference type="NCBI Taxonomy" id="88456"/>
    <lineage>
        <taxon>Eukaryota</taxon>
        <taxon>Sar</taxon>
        <taxon>Alveolata</taxon>
        <taxon>Apicomplexa</taxon>
        <taxon>Conoidasida</taxon>
        <taxon>Coccidia</taxon>
        <taxon>Eucoccidiorida</taxon>
        <taxon>Eimeriorina</taxon>
        <taxon>Eimeriidae</taxon>
        <taxon>Cyclospora</taxon>
    </lineage>
</organism>
<dbReference type="Proteomes" id="UP000095192">
    <property type="component" value="Unassembled WGS sequence"/>
</dbReference>
<reference evidence="1 2" key="1">
    <citation type="journal article" date="2016" name="BMC Genomics">
        <title>Comparative genomics reveals Cyclospora cayetanensis possesses coccidia-like metabolism and invasion components but unique surface antigens.</title>
        <authorList>
            <person name="Liu S."/>
            <person name="Wang L."/>
            <person name="Zheng H."/>
            <person name="Xu Z."/>
            <person name="Roellig D.M."/>
            <person name="Li N."/>
            <person name="Frace M.A."/>
            <person name="Tang K."/>
            <person name="Arrowood M.J."/>
            <person name="Moss D.M."/>
            <person name="Zhang L."/>
            <person name="Feng Y."/>
            <person name="Xiao L."/>
        </authorList>
    </citation>
    <scope>NUCLEOTIDE SEQUENCE [LARGE SCALE GENOMIC DNA]</scope>
    <source>
        <strain evidence="1 2">CHN_HEN01</strain>
    </source>
</reference>
<gene>
    <name evidence="1" type="ORF">cyc_03154</name>
</gene>